<gene>
    <name evidence="3" type="ORF">LzC2_26030</name>
</gene>
<proteinExistence type="predicted"/>
<keyword evidence="1" id="KW-0472">Membrane</keyword>
<reference evidence="3 4" key="1">
    <citation type="journal article" date="2020" name="Syst. Appl. Microbiol.">
        <title>Alienimonas chondri sp. nov., a novel planctomycete isolated from the biofilm of the red alga Chondrus crispus.</title>
        <authorList>
            <person name="Vitorino I."/>
            <person name="Albuquerque L."/>
            <person name="Wiegand S."/>
            <person name="Kallscheuer N."/>
            <person name="da Costa M.S."/>
            <person name="Lobo-da-Cunha A."/>
            <person name="Jogler C."/>
            <person name="Lage O.M."/>
        </authorList>
    </citation>
    <scope>NUCLEOTIDE SEQUENCE [LARGE SCALE GENOMIC DNA]</scope>
    <source>
        <strain evidence="3 4">LzC2</strain>
    </source>
</reference>
<evidence type="ECO:0000313" key="3">
    <source>
        <dbReference type="EMBL" id="NNJ26514.1"/>
    </source>
</evidence>
<organism evidence="3 4">
    <name type="scientific">Alienimonas chondri</name>
    <dbReference type="NCBI Taxonomy" id="2681879"/>
    <lineage>
        <taxon>Bacteria</taxon>
        <taxon>Pseudomonadati</taxon>
        <taxon>Planctomycetota</taxon>
        <taxon>Planctomycetia</taxon>
        <taxon>Planctomycetales</taxon>
        <taxon>Planctomycetaceae</taxon>
        <taxon>Alienimonas</taxon>
    </lineage>
</organism>
<keyword evidence="1" id="KW-0812">Transmembrane</keyword>
<feature type="transmembrane region" description="Helical" evidence="1">
    <location>
        <begin position="62"/>
        <end position="87"/>
    </location>
</feature>
<name>A0ABX1VEI1_9PLAN</name>
<sequence length="134" mass="13676">MSELLLLLFAGLAAATTAAASITALQVGTGRCGTAAVAWGLPAAALSPWWIGFPLELIGSPLSYGLISGLMLGVAPWAATACLPWQIAGAWLVKTERPPALATSLRITATAMALTQIAAYVPVYAQTFMGVFGG</sequence>
<feature type="signal peptide" evidence="2">
    <location>
        <begin position="1"/>
        <end position="20"/>
    </location>
</feature>
<feature type="transmembrane region" description="Helical" evidence="1">
    <location>
        <begin position="36"/>
        <end position="55"/>
    </location>
</feature>
<comment type="caution">
    <text evidence="3">The sequence shown here is derived from an EMBL/GenBank/DDBJ whole genome shotgun (WGS) entry which is preliminary data.</text>
</comment>
<dbReference type="Proteomes" id="UP000609651">
    <property type="component" value="Unassembled WGS sequence"/>
</dbReference>
<feature type="chain" id="PRO_5045696803" evidence="2">
    <location>
        <begin position="21"/>
        <end position="134"/>
    </location>
</feature>
<dbReference type="RefSeq" id="WP_171187636.1">
    <property type="nucleotide sequence ID" value="NZ_WTPX01000082.1"/>
</dbReference>
<keyword evidence="1" id="KW-1133">Transmembrane helix</keyword>
<dbReference type="EMBL" id="WTPX01000082">
    <property type="protein sequence ID" value="NNJ26514.1"/>
    <property type="molecule type" value="Genomic_DNA"/>
</dbReference>
<protein>
    <submittedName>
        <fullName evidence="3">Uncharacterized protein</fullName>
    </submittedName>
</protein>
<evidence type="ECO:0000256" key="2">
    <source>
        <dbReference type="SAM" id="SignalP"/>
    </source>
</evidence>
<accession>A0ABX1VEI1</accession>
<feature type="transmembrane region" description="Helical" evidence="1">
    <location>
        <begin position="107"/>
        <end position="125"/>
    </location>
</feature>
<keyword evidence="2" id="KW-0732">Signal</keyword>
<evidence type="ECO:0000313" key="4">
    <source>
        <dbReference type="Proteomes" id="UP000609651"/>
    </source>
</evidence>
<keyword evidence="4" id="KW-1185">Reference proteome</keyword>
<evidence type="ECO:0000256" key="1">
    <source>
        <dbReference type="SAM" id="Phobius"/>
    </source>
</evidence>